<dbReference type="OrthoDB" id="3584537at2"/>
<proteinExistence type="predicted"/>
<name>A0A1E2SMM7_LEIXY</name>
<evidence type="ECO:0000313" key="3">
    <source>
        <dbReference type="Proteomes" id="UP000094426"/>
    </source>
</evidence>
<organism evidence="2 3">
    <name type="scientific">Leifsonia xyli subsp. xyli</name>
    <dbReference type="NCBI Taxonomy" id="59736"/>
    <lineage>
        <taxon>Bacteria</taxon>
        <taxon>Bacillati</taxon>
        <taxon>Actinomycetota</taxon>
        <taxon>Actinomycetes</taxon>
        <taxon>Micrococcales</taxon>
        <taxon>Microbacteriaceae</taxon>
        <taxon>Leifsonia</taxon>
    </lineage>
</organism>
<feature type="domain" description="DUF7617" evidence="1">
    <location>
        <begin position="44"/>
        <end position="149"/>
    </location>
</feature>
<dbReference type="AlphaFoldDB" id="A0A1E2SMM7"/>
<comment type="caution">
    <text evidence="2">The sequence shown here is derived from an EMBL/GenBank/DDBJ whole genome shotgun (WGS) entry which is preliminary data.</text>
</comment>
<reference evidence="2 3" key="1">
    <citation type="submission" date="2015-11" db="EMBL/GenBank/DDBJ databases">
        <authorList>
            <person name="Zhang Y."/>
            <person name="Guo Z."/>
        </authorList>
    </citation>
    <scope>NUCLEOTIDE SEQUENCE [LARGE SCALE GENOMIC DNA]</scope>
    <source>
        <strain evidence="3">gdw1</strain>
    </source>
</reference>
<sequence length="160" mass="16306">MSRTLTTGDDNARLSFGIPVPVESPNGMDFSGTVTTVILRVVDPGLELVKEVCVAGSEAACDVADDAVWSSRAVVDSGADAFWRLTATNTGNIALNGVRVAADVLTDGAAADNTCVGAAIAATLLPGSSAAIRCTTSSLIGDRPVNHAKLTSSFTDPDPR</sequence>
<dbReference type="RefSeq" id="WP_050737808.1">
    <property type="nucleotide sequence ID" value="NZ_LNZG01000003.1"/>
</dbReference>
<dbReference type="InterPro" id="IPR055388">
    <property type="entry name" value="DUF7617"/>
</dbReference>
<protein>
    <recommendedName>
        <fullName evidence="1">DUF7617 domain-containing protein</fullName>
    </recommendedName>
</protein>
<evidence type="ECO:0000313" key="2">
    <source>
        <dbReference type="EMBL" id="ODA90980.1"/>
    </source>
</evidence>
<gene>
    <name evidence="2" type="ORF">ATY41_07030</name>
</gene>
<dbReference type="EMBL" id="LNZG01000003">
    <property type="protein sequence ID" value="ODA90980.1"/>
    <property type="molecule type" value="Genomic_DNA"/>
</dbReference>
<accession>A0A1E2SMM7</accession>
<evidence type="ECO:0000259" key="1">
    <source>
        <dbReference type="Pfam" id="PF24593"/>
    </source>
</evidence>
<dbReference type="Pfam" id="PF24593">
    <property type="entry name" value="DUF7617"/>
    <property type="match status" value="1"/>
</dbReference>
<dbReference type="Proteomes" id="UP000094426">
    <property type="component" value="Unassembled WGS sequence"/>
</dbReference>